<dbReference type="EMBL" id="JBHFNR010000253">
    <property type="protein sequence ID" value="MFB2897459.1"/>
    <property type="molecule type" value="Genomic_DNA"/>
</dbReference>
<dbReference type="PIRSF" id="PIRSF000538">
    <property type="entry name" value="GlpK"/>
    <property type="match status" value="1"/>
</dbReference>
<dbReference type="Gene3D" id="3.30.420.40">
    <property type="match status" value="2"/>
</dbReference>
<dbReference type="InterPro" id="IPR043129">
    <property type="entry name" value="ATPase_NBD"/>
</dbReference>
<evidence type="ECO:0000259" key="5">
    <source>
        <dbReference type="Pfam" id="PF02782"/>
    </source>
</evidence>
<sequence length="424" mass="45834">MNLYLGIDFGTSGARAIVIDSAGTIQAESQYSFADSTDNLTAVWRQALFSLIAEIPEEIRGGICAIAINGTSSTVLLCDRTGNPIDSPILYNDSRGAKVIDKLREIAPQNHTVISATSSLAKLLWWQHLIPPLVRGARGDLSFLHQADWLAFLLHGQLGISDYHNALKLGYDVEKLCYPEWIENLEIPFQLPIVITPGTAIAEVTSEIAASLKLRKDCVVCAGTTDSIAAFLASGAKFPGEASTSLGSTLVIKLLSSTRIDDAKYGIYSHKLGDLWLVGGASNTGGAVLKSFFSDGELESLSSQIDAEKPSNLDYYPLLKAGDRFPINDPNLPPKLEPRPENPVEFLHGLLESIARIEARGYELLKQLGATPLSCVYTAGGGAKNPTWTKIRERYLQVPILKPTHTQAAYGSAILAMQGINKKL</sequence>
<dbReference type="GO" id="GO:0016301">
    <property type="term" value="F:kinase activity"/>
    <property type="evidence" value="ECO:0007669"/>
    <property type="project" value="UniProtKB-KW"/>
</dbReference>
<evidence type="ECO:0000313" key="7">
    <source>
        <dbReference type="Proteomes" id="UP001576784"/>
    </source>
</evidence>
<evidence type="ECO:0000256" key="3">
    <source>
        <dbReference type="ARBA" id="ARBA00022777"/>
    </source>
</evidence>
<reference evidence="6 7" key="1">
    <citation type="submission" date="2024-09" db="EMBL/GenBank/DDBJ databases">
        <title>Floridaenema gen nov. (Aerosakkonemataceae, Aerosakkonematales ord. nov., Cyanobacteria) from benthic tropical and subtropical fresh waters, with the description of four new species.</title>
        <authorList>
            <person name="Moretto J.A."/>
            <person name="Berthold D.E."/>
            <person name="Lefler F.W."/>
            <person name="Huang I.-S."/>
            <person name="Laughinghouse H. IV."/>
        </authorList>
    </citation>
    <scope>NUCLEOTIDE SEQUENCE [LARGE SCALE GENOMIC DNA]</scope>
    <source>
        <strain evidence="6 7">BLCC-F50</strain>
    </source>
</reference>
<dbReference type="CDD" id="cd07783">
    <property type="entry name" value="ASKHA_NBD_FGGY_SePSK_AtXK1-like"/>
    <property type="match status" value="1"/>
</dbReference>
<dbReference type="RefSeq" id="WP_413267072.1">
    <property type="nucleotide sequence ID" value="NZ_JBHFNR010000253.1"/>
</dbReference>
<accession>A0ABV4Y0D4</accession>
<evidence type="ECO:0000256" key="2">
    <source>
        <dbReference type="ARBA" id="ARBA00022679"/>
    </source>
</evidence>
<evidence type="ECO:0000259" key="4">
    <source>
        <dbReference type="Pfam" id="PF00370"/>
    </source>
</evidence>
<gene>
    <name evidence="6" type="ORF">ACE1CI_31465</name>
</gene>
<keyword evidence="2 6" id="KW-0808">Transferase</keyword>
<dbReference type="InterPro" id="IPR000577">
    <property type="entry name" value="Carb_kinase_FGGY"/>
</dbReference>
<feature type="domain" description="Carbohydrate kinase FGGY N-terminal" evidence="4">
    <location>
        <begin position="3"/>
        <end position="232"/>
    </location>
</feature>
<name>A0ABV4Y0D4_9CYAN</name>
<dbReference type="PANTHER" id="PTHR10196">
    <property type="entry name" value="SUGAR KINASE"/>
    <property type="match status" value="1"/>
</dbReference>
<feature type="domain" description="Carbohydrate kinase FGGY C-terminal" evidence="5">
    <location>
        <begin position="269"/>
        <end position="417"/>
    </location>
</feature>
<keyword evidence="7" id="KW-1185">Reference proteome</keyword>
<dbReference type="InterPro" id="IPR018484">
    <property type="entry name" value="FGGY_N"/>
</dbReference>
<evidence type="ECO:0000256" key="1">
    <source>
        <dbReference type="ARBA" id="ARBA00009156"/>
    </source>
</evidence>
<dbReference type="Pfam" id="PF00370">
    <property type="entry name" value="FGGY_N"/>
    <property type="match status" value="1"/>
</dbReference>
<dbReference type="Pfam" id="PF02782">
    <property type="entry name" value="FGGY_C"/>
    <property type="match status" value="1"/>
</dbReference>
<evidence type="ECO:0000313" key="6">
    <source>
        <dbReference type="EMBL" id="MFB2897459.1"/>
    </source>
</evidence>
<keyword evidence="3 6" id="KW-0418">Kinase</keyword>
<dbReference type="SUPFAM" id="SSF53067">
    <property type="entry name" value="Actin-like ATPase domain"/>
    <property type="match status" value="2"/>
</dbReference>
<organism evidence="6 7">
    <name type="scientific">Floridaenema flaviceps BLCC-F50</name>
    <dbReference type="NCBI Taxonomy" id="3153642"/>
    <lineage>
        <taxon>Bacteria</taxon>
        <taxon>Bacillati</taxon>
        <taxon>Cyanobacteriota</taxon>
        <taxon>Cyanophyceae</taxon>
        <taxon>Oscillatoriophycideae</taxon>
        <taxon>Aerosakkonematales</taxon>
        <taxon>Aerosakkonemataceae</taxon>
        <taxon>Floridanema</taxon>
        <taxon>Floridanema flaviceps</taxon>
    </lineage>
</organism>
<comment type="caution">
    <text evidence="6">The sequence shown here is derived from an EMBL/GenBank/DDBJ whole genome shotgun (WGS) entry which is preliminary data.</text>
</comment>
<protein>
    <submittedName>
        <fullName evidence="6">FGGY-family carbohydrate kinase</fullName>
        <ecNumber evidence="6">2.7.1.-</ecNumber>
    </submittedName>
</protein>
<comment type="similarity">
    <text evidence="1">Belongs to the FGGY kinase family.</text>
</comment>
<proteinExistence type="inferred from homology"/>
<dbReference type="Proteomes" id="UP001576784">
    <property type="component" value="Unassembled WGS sequence"/>
</dbReference>
<dbReference type="EC" id="2.7.1.-" evidence="6"/>
<dbReference type="InterPro" id="IPR018485">
    <property type="entry name" value="FGGY_C"/>
</dbReference>
<dbReference type="PANTHER" id="PTHR10196:SF80">
    <property type="entry name" value="D-RIBULOSE KINASE"/>
    <property type="match status" value="1"/>
</dbReference>